<name>A0A6B3SI58_9BURK</name>
<comment type="caution">
    <text evidence="2">The sequence shown here is derived from an EMBL/GenBank/DDBJ whole genome shotgun (WGS) entry which is preliminary data.</text>
</comment>
<accession>A0A6B3SI58</accession>
<proteinExistence type="predicted"/>
<dbReference type="AlphaFoldDB" id="A0A6B3SI58"/>
<keyword evidence="3" id="KW-1185">Reference proteome</keyword>
<organism evidence="2 3">
    <name type="scientific">Noviherbaspirillum galbum</name>
    <dbReference type="NCBI Taxonomy" id="2709383"/>
    <lineage>
        <taxon>Bacteria</taxon>
        <taxon>Pseudomonadati</taxon>
        <taxon>Pseudomonadota</taxon>
        <taxon>Betaproteobacteria</taxon>
        <taxon>Burkholderiales</taxon>
        <taxon>Oxalobacteraceae</taxon>
        <taxon>Noviherbaspirillum</taxon>
    </lineage>
</organism>
<dbReference type="Proteomes" id="UP000482155">
    <property type="component" value="Unassembled WGS sequence"/>
</dbReference>
<evidence type="ECO:0000313" key="3">
    <source>
        <dbReference type="Proteomes" id="UP000482155"/>
    </source>
</evidence>
<protein>
    <submittedName>
        <fullName evidence="2">Uncharacterized protein</fullName>
    </submittedName>
</protein>
<dbReference type="RefSeq" id="WP_163961004.1">
    <property type="nucleotide sequence ID" value="NZ_JAAIVB010000012.1"/>
</dbReference>
<feature type="region of interest" description="Disordered" evidence="1">
    <location>
        <begin position="59"/>
        <end position="86"/>
    </location>
</feature>
<evidence type="ECO:0000313" key="2">
    <source>
        <dbReference type="EMBL" id="NEX60537.1"/>
    </source>
</evidence>
<reference evidence="2 3" key="1">
    <citation type="submission" date="2020-02" db="EMBL/GenBank/DDBJ databases">
        <authorList>
            <person name="Kim M.K."/>
        </authorList>
    </citation>
    <scope>NUCLEOTIDE SEQUENCE [LARGE SCALE GENOMIC DNA]</scope>
    <source>
        <strain evidence="2 3">17J57-3</strain>
    </source>
</reference>
<dbReference type="EMBL" id="JAAIVB010000012">
    <property type="protein sequence ID" value="NEX60537.1"/>
    <property type="molecule type" value="Genomic_DNA"/>
</dbReference>
<gene>
    <name evidence="2" type="ORF">G3574_05560</name>
</gene>
<sequence length="86" mass="9816">MASKEECDRYAQELNRRFDEFTRWATANWPDKRFPLMDADFQEARREIAHIAGPRLADVESMEGNTAPGLPVDAPQFVPVSPAPWP</sequence>
<evidence type="ECO:0000256" key="1">
    <source>
        <dbReference type="SAM" id="MobiDB-lite"/>
    </source>
</evidence>